<protein>
    <submittedName>
        <fullName evidence="2">Uncharacterized protein</fullName>
    </submittedName>
</protein>
<feature type="region of interest" description="Disordered" evidence="1">
    <location>
        <begin position="81"/>
        <end position="111"/>
    </location>
</feature>
<keyword evidence="3" id="KW-1185">Reference proteome</keyword>
<feature type="region of interest" description="Disordered" evidence="1">
    <location>
        <begin position="1"/>
        <end position="67"/>
    </location>
</feature>
<sequence>MLSPAATPDQRRSVTASQTPGPGAGTSPRGDTAQSARRSVTARCGYSPQQGGHRELSGVLDRSRGDSLTAAYPPELLVAPAERGQAGSCGVPGAAPQPTGPPPGPTAVWAQ</sequence>
<evidence type="ECO:0000256" key="1">
    <source>
        <dbReference type="SAM" id="MobiDB-lite"/>
    </source>
</evidence>
<evidence type="ECO:0000313" key="3">
    <source>
        <dbReference type="Proteomes" id="UP001066276"/>
    </source>
</evidence>
<reference evidence="2" key="1">
    <citation type="journal article" date="2022" name="bioRxiv">
        <title>Sequencing and chromosome-scale assembly of the giantPleurodeles waltlgenome.</title>
        <authorList>
            <person name="Brown T."/>
            <person name="Elewa A."/>
            <person name="Iarovenko S."/>
            <person name="Subramanian E."/>
            <person name="Araus A.J."/>
            <person name="Petzold A."/>
            <person name="Susuki M."/>
            <person name="Suzuki K.-i.T."/>
            <person name="Hayashi T."/>
            <person name="Toyoda A."/>
            <person name="Oliveira C."/>
            <person name="Osipova E."/>
            <person name="Leigh N.D."/>
            <person name="Simon A."/>
            <person name="Yun M.H."/>
        </authorList>
    </citation>
    <scope>NUCLEOTIDE SEQUENCE</scope>
    <source>
        <strain evidence="2">20211129_DDA</strain>
        <tissue evidence="2">Liver</tissue>
    </source>
</reference>
<dbReference type="EMBL" id="JANPWB010000010">
    <property type="protein sequence ID" value="KAJ1144912.1"/>
    <property type="molecule type" value="Genomic_DNA"/>
</dbReference>
<accession>A0AAV7QWK0</accession>
<name>A0AAV7QWK0_PLEWA</name>
<dbReference type="Proteomes" id="UP001066276">
    <property type="component" value="Chromosome 6"/>
</dbReference>
<evidence type="ECO:0000313" key="2">
    <source>
        <dbReference type="EMBL" id="KAJ1144912.1"/>
    </source>
</evidence>
<feature type="compositionally biased region" description="Basic and acidic residues" evidence="1">
    <location>
        <begin position="52"/>
        <end position="65"/>
    </location>
</feature>
<comment type="caution">
    <text evidence="2">The sequence shown here is derived from an EMBL/GenBank/DDBJ whole genome shotgun (WGS) entry which is preliminary data.</text>
</comment>
<proteinExistence type="predicted"/>
<organism evidence="2 3">
    <name type="scientific">Pleurodeles waltl</name>
    <name type="common">Iberian ribbed newt</name>
    <dbReference type="NCBI Taxonomy" id="8319"/>
    <lineage>
        <taxon>Eukaryota</taxon>
        <taxon>Metazoa</taxon>
        <taxon>Chordata</taxon>
        <taxon>Craniata</taxon>
        <taxon>Vertebrata</taxon>
        <taxon>Euteleostomi</taxon>
        <taxon>Amphibia</taxon>
        <taxon>Batrachia</taxon>
        <taxon>Caudata</taxon>
        <taxon>Salamandroidea</taxon>
        <taxon>Salamandridae</taxon>
        <taxon>Pleurodelinae</taxon>
        <taxon>Pleurodeles</taxon>
    </lineage>
</organism>
<gene>
    <name evidence="2" type="ORF">NDU88_011206</name>
</gene>
<dbReference type="AlphaFoldDB" id="A0AAV7QWK0"/>